<keyword evidence="1" id="KW-0732">Signal</keyword>
<dbReference type="RefSeq" id="WP_044842153.1">
    <property type="nucleotide sequence ID" value="NZ_CP059734.1"/>
</dbReference>
<feature type="chain" id="PRO_5044707615" evidence="1">
    <location>
        <begin position="22"/>
        <end position="331"/>
    </location>
</feature>
<reference evidence="3 4" key="3">
    <citation type="journal article" date="2022" name="Mar. Drugs">
        <title>Bioassay-Guided Fractionation Leads to the Detection of Cholic Acid Generated by the Rare Thalassomonas sp.</title>
        <authorList>
            <person name="Pheiffer F."/>
            <person name="Schneider Y.K."/>
            <person name="Hansen E.H."/>
            <person name="Andersen J.H."/>
            <person name="Isaksson J."/>
            <person name="Busche T."/>
            <person name="R C."/>
            <person name="Kalinowski J."/>
            <person name="Zyl L.V."/>
            <person name="Trindade M."/>
        </authorList>
    </citation>
    <scope>NUCLEOTIDE SEQUENCE [LARGE SCALE GENOMIC DNA]</scope>
    <source>
        <strain evidence="3 4">XOM25</strain>
    </source>
</reference>
<dbReference type="EMBL" id="CP059734">
    <property type="protein sequence ID" value="WDE08958.1"/>
    <property type="molecule type" value="Genomic_DNA"/>
</dbReference>
<dbReference type="AlphaFoldDB" id="A0AAE9Z9E8"/>
<evidence type="ECO:0000256" key="1">
    <source>
        <dbReference type="SAM" id="SignalP"/>
    </source>
</evidence>
<dbReference type="KEGG" id="tvd:SG34_029680"/>
<protein>
    <submittedName>
        <fullName evidence="3">Uncharacterized protein</fullName>
    </submittedName>
</protein>
<keyword evidence="4" id="KW-1185">Reference proteome</keyword>
<evidence type="ECO:0000313" key="2">
    <source>
        <dbReference type="EMBL" id="WDE08911.1"/>
    </source>
</evidence>
<name>A0AAE9Z9E8_9GAMM</name>
<proteinExistence type="predicted"/>
<feature type="signal peptide" evidence="1">
    <location>
        <begin position="1"/>
        <end position="21"/>
    </location>
</feature>
<reference evidence="3 4" key="1">
    <citation type="journal article" date="2015" name="Genome Announc.">
        <title>Draft Genome Sequences of Marine Isolates of Thalassomonas viridans and Thalassomonas actiniarum.</title>
        <authorList>
            <person name="Olonade I."/>
            <person name="van Zyl L.J."/>
            <person name="Trindade M."/>
        </authorList>
    </citation>
    <scope>NUCLEOTIDE SEQUENCE [LARGE SCALE GENOMIC DNA]</scope>
    <source>
        <strain evidence="3 4">XOM25</strain>
    </source>
</reference>
<reference evidence="3" key="2">
    <citation type="submission" date="2020-07" db="EMBL/GenBank/DDBJ databases">
        <authorList>
            <person name="van Zyl L.J."/>
            <person name="Busche T."/>
            <person name="Ruckert C."/>
            <person name="Kalinowski J."/>
            <person name="Trindade M.I."/>
        </authorList>
    </citation>
    <scope>NUCLEOTIDE SEQUENCE</scope>
    <source>
        <strain evidence="3">XOM25</strain>
    </source>
</reference>
<accession>A0AAE9Z9E8</accession>
<dbReference type="Proteomes" id="UP000032352">
    <property type="component" value="Chromosome pTvir"/>
</dbReference>
<sequence>MKPYQKRILLPFLLLSHQALAADVCEIDKSTLESNLTKVETTVDRLAETELPSMTKLSMLAELTPKLTTFVDVLGKIGTVAGVGIGAYEIFDGAKSNKSSEIIDGSLNIASIVAPEIVSTVVGELAGEAIGEIAGGAAAFVAIEGINIYNGVKVDKIVDQLKEQNADLRRVYAANVTALEKGLDDTRRVISGESEELYKITTENFGKVSVELTKRSIDKLANMFYLREMGKEALKLSRENHDSNILTYVEKGDSLDKDVIRASLNTMRANLDYWYSTESDIVVGTDKGRPVDVGGKYENYFISRNYYWDDTQITPETTKDEIRLATVTPTV</sequence>
<organism evidence="3 4">
    <name type="scientific">Thalassomonas viridans</name>
    <dbReference type="NCBI Taxonomy" id="137584"/>
    <lineage>
        <taxon>Bacteria</taxon>
        <taxon>Pseudomonadati</taxon>
        <taxon>Pseudomonadota</taxon>
        <taxon>Gammaproteobacteria</taxon>
        <taxon>Alteromonadales</taxon>
        <taxon>Colwelliaceae</taxon>
        <taxon>Thalassomonas</taxon>
    </lineage>
</organism>
<evidence type="ECO:0000313" key="4">
    <source>
        <dbReference type="Proteomes" id="UP000032352"/>
    </source>
</evidence>
<gene>
    <name evidence="3" type="ORF">SG34_029680</name>
    <name evidence="2" type="ORF">SG34_034045</name>
</gene>
<evidence type="ECO:0000313" key="3">
    <source>
        <dbReference type="EMBL" id="WDE08958.1"/>
    </source>
</evidence>
<dbReference type="EMBL" id="CP059734">
    <property type="protein sequence ID" value="WDE08911.1"/>
    <property type="molecule type" value="Genomic_DNA"/>
</dbReference>
<dbReference type="KEGG" id="tvd:SG34_034045"/>